<dbReference type="InterPro" id="IPR036259">
    <property type="entry name" value="MFS_trans_sf"/>
</dbReference>
<evidence type="ECO:0000256" key="2">
    <source>
        <dbReference type="ARBA" id="ARBA00022448"/>
    </source>
</evidence>
<protein>
    <recommendedName>
        <fullName evidence="8">Major facilitator superfamily (MFS) profile domain-containing protein</fullName>
    </recommendedName>
</protein>
<evidence type="ECO:0000256" key="1">
    <source>
        <dbReference type="ARBA" id="ARBA00004141"/>
    </source>
</evidence>
<dbReference type="OrthoDB" id="1713348at2759"/>
<keyword evidence="10" id="KW-1185">Reference proteome</keyword>
<dbReference type="PANTHER" id="PTHR23505:SF52">
    <property type="entry name" value="MAJOR FACILITATOR SUPERFAMILY PROTEIN"/>
    <property type="match status" value="1"/>
</dbReference>
<dbReference type="InterPro" id="IPR020846">
    <property type="entry name" value="MFS_dom"/>
</dbReference>
<proteinExistence type="inferred from homology"/>
<dbReference type="PROSITE" id="PS50850">
    <property type="entry name" value="MFS"/>
    <property type="match status" value="1"/>
</dbReference>
<comment type="similarity">
    <text evidence="6">Belongs to the major facilitator superfamily. Spinster (TC 2.A.1.49) family.</text>
</comment>
<dbReference type="InterPro" id="IPR044770">
    <property type="entry name" value="MFS_spinster-like"/>
</dbReference>
<evidence type="ECO:0000259" key="8">
    <source>
        <dbReference type="PROSITE" id="PS50850"/>
    </source>
</evidence>
<comment type="caution">
    <text evidence="9">The sequence shown here is derived from an EMBL/GenBank/DDBJ whole genome shotgun (WGS) entry which is preliminary data.</text>
</comment>
<dbReference type="AlphaFoldDB" id="A0A7J7M2N5"/>
<comment type="subcellular location">
    <subcellularLocation>
        <location evidence="1">Membrane</location>
        <topology evidence="1">Multi-pass membrane protein</topology>
    </subcellularLocation>
</comment>
<dbReference type="Pfam" id="PF07690">
    <property type="entry name" value="MFS_1"/>
    <property type="match status" value="1"/>
</dbReference>
<dbReference type="InterPro" id="IPR011701">
    <property type="entry name" value="MFS"/>
</dbReference>
<organism evidence="9 10">
    <name type="scientific">Kingdonia uniflora</name>
    <dbReference type="NCBI Taxonomy" id="39325"/>
    <lineage>
        <taxon>Eukaryota</taxon>
        <taxon>Viridiplantae</taxon>
        <taxon>Streptophyta</taxon>
        <taxon>Embryophyta</taxon>
        <taxon>Tracheophyta</taxon>
        <taxon>Spermatophyta</taxon>
        <taxon>Magnoliopsida</taxon>
        <taxon>Ranunculales</taxon>
        <taxon>Circaeasteraceae</taxon>
        <taxon>Kingdonia</taxon>
    </lineage>
</organism>
<gene>
    <name evidence="9" type="ORF">GIB67_025995</name>
</gene>
<feature type="transmembrane region" description="Helical" evidence="7">
    <location>
        <begin position="12"/>
        <end position="31"/>
    </location>
</feature>
<dbReference type="EMBL" id="JACGCM010001798">
    <property type="protein sequence ID" value="KAF6149139.1"/>
    <property type="molecule type" value="Genomic_DNA"/>
</dbReference>
<evidence type="ECO:0000256" key="3">
    <source>
        <dbReference type="ARBA" id="ARBA00022692"/>
    </source>
</evidence>
<evidence type="ECO:0000256" key="5">
    <source>
        <dbReference type="ARBA" id="ARBA00023136"/>
    </source>
</evidence>
<feature type="domain" description="Major facilitator superfamily (MFS) profile" evidence="8">
    <location>
        <begin position="1"/>
        <end position="180"/>
    </location>
</feature>
<sequence>MLTTKLQEVAVSRALNGIGLAIVVPAIQSLVADSTDENNCGVAFGWLQLTGNIGNILGSLCSVLLASTSFMGIPGWRISFHLVAILSVIIGVLIRLFAKDPTFTYRGNKSGDQILHKSFLSEVKDLLHEANLVIKIPTFQIIVAQGVVGSFGGSASSYVVRAHWILPQKDSLPYESVYSC</sequence>
<dbReference type="Proteomes" id="UP000541444">
    <property type="component" value="Unassembled WGS sequence"/>
</dbReference>
<keyword evidence="5 7" id="KW-0472">Membrane</keyword>
<evidence type="ECO:0000256" key="4">
    <source>
        <dbReference type="ARBA" id="ARBA00022989"/>
    </source>
</evidence>
<name>A0A7J7M2N5_9MAGN</name>
<feature type="transmembrane region" description="Helical" evidence="7">
    <location>
        <begin position="78"/>
        <end position="98"/>
    </location>
</feature>
<keyword evidence="2" id="KW-0813">Transport</keyword>
<evidence type="ECO:0000256" key="7">
    <source>
        <dbReference type="SAM" id="Phobius"/>
    </source>
</evidence>
<keyword evidence="3 7" id="KW-0812">Transmembrane</keyword>
<accession>A0A7J7M2N5</accession>
<evidence type="ECO:0000313" key="9">
    <source>
        <dbReference type="EMBL" id="KAF6149139.1"/>
    </source>
</evidence>
<evidence type="ECO:0000313" key="10">
    <source>
        <dbReference type="Proteomes" id="UP000541444"/>
    </source>
</evidence>
<dbReference type="GO" id="GO:0022857">
    <property type="term" value="F:transmembrane transporter activity"/>
    <property type="evidence" value="ECO:0007669"/>
    <property type="project" value="InterPro"/>
</dbReference>
<evidence type="ECO:0000256" key="6">
    <source>
        <dbReference type="ARBA" id="ARBA00024338"/>
    </source>
</evidence>
<reference evidence="9 10" key="1">
    <citation type="journal article" date="2020" name="IScience">
        <title>Genome Sequencing of the Endangered Kingdonia uniflora (Circaeasteraceae, Ranunculales) Reveals Potential Mechanisms of Evolutionary Specialization.</title>
        <authorList>
            <person name="Sun Y."/>
            <person name="Deng T."/>
            <person name="Zhang A."/>
            <person name="Moore M.J."/>
            <person name="Landis J.B."/>
            <person name="Lin N."/>
            <person name="Zhang H."/>
            <person name="Zhang X."/>
            <person name="Huang J."/>
            <person name="Zhang X."/>
            <person name="Sun H."/>
            <person name="Wang H."/>
        </authorList>
    </citation>
    <scope>NUCLEOTIDE SEQUENCE [LARGE SCALE GENOMIC DNA]</scope>
    <source>
        <strain evidence="9">TB1705</strain>
        <tissue evidence="9">Leaf</tissue>
    </source>
</reference>
<feature type="transmembrane region" description="Helical" evidence="7">
    <location>
        <begin position="43"/>
        <end position="66"/>
    </location>
</feature>
<dbReference type="GO" id="GO:0016020">
    <property type="term" value="C:membrane"/>
    <property type="evidence" value="ECO:0007669"/>
    <property type="project" value="UniProtKB-SubCell"/>
</dbReference>
<dbReference type="Gene3D" id="1.20.1250.20">
    <property type="entry name" value="MFS general substrate transporter like domains"/>
    <property type="match status" value="1"/>
</dbReference>
<keyword evidence="4 7" id="KW-1133">Transmembrane helix</keyword>
<dbReference type="PANTHER" id="PTHR23505">
    <property type="entry name" value="SPINSTER"/>
    <property type="match status" value="1"/>
</dbReference>
<dbReference type="SUPFAM" id="SSF103473">
    <property type="entry name" value="MFS general substrate transporter"/>
    <property type="match status" value="1"/>
</dbReference>